<reference evidence="8" key="1">
    <citation type="submission" date="2022-08" db="EMBL/GenBank/DDBJ databases">
        <authorList>
            <person name="Gutierrez-Valencia J."/>
        </authorList>
    </citation>
    <scope>NUCLEOTIDE SEQUENCE</scope>
</reference>
<name>A0AAV0HAB6_9ROSI</name>
<dbReference type="AlphaFoldDB" id="A0AAV0HAB6"/>
<evidence type="ECO:0000256" key="2">
    <source>
        <dbReference type="ARBA" id="ARBA00023015"/>
    </source>
</evidence>
<evidence type="ECO:0000313" key="9">
    <source>
        <dbReference type="Proteomes" id="UP001154282"/>
    </source>
</evidence>
<evidence type="ECO:0000256" key="6">
    <source>
        <dbReference type="SAM" id="Phobius"/>
    </source>
</evidence>
<dbReference type="InterPro" id="IPR059002">
    <property type="entry name" value="IBH1_N"/>
</dbReference>
<gene>
    <name evidence="8" type="ORF">LITE_LOCUS3263</name>
</gene>
<dbReference type="Pfam" id="PF26576">
    <property type="entry name" value="IBH1_N"/>
    <property type="match status" value="1"/>
</dbReference>
<keyword evidence="4" id="KW-0539">Nucleus</keyword>
<dbReference type="GO" id="GO:0006355">
    <property type="term" value="P:regulation of DNA-templated transcription"/>
    <property type="evidence" value="ECO:0007669"/>
    <property type="project" value="InterPro"/>
</dbReference>
<sequence length="326" mass="35774">MERKKKAPINVIKEWPRGFPNSRDHFLFLKPPTLPLLSLFLSNFLSFPPFTLLPSTAVAVAVAVEFILLIPLSLFPKARYKRPEIRSLSILSMALLSIGGANPESTSTAGASSEEFQQQQRRKRRKIAHDSDCASTSGGGCVGEEKPRRWRTEAEHRIYSTKLLEALWSSRRSSSSSSSVSANGKQVRDAADRVLAVAARGSTRWSRAILASRRRLSRVRKVRRARVIGEARSIERRKQNLLAAAAQVERKSKSSSPHPPPAVEKRIRTLSRLVPGCRKAPLPNLLEEVGDYIAALEMQVKAMAALAEILAAGGGGTARGPEVSAQ</sequence>
<feature type="compositionally biased region" description="Low complexity" evidence="5">
    <location>
        <begin position="104"/>
        <end position="119"/>
    </location>
</feature>
<dbReference type="GO" id="GO:0005634">
    <property type="term" value="C:nucleus"/>
    <property type="evidence" value="ECO:0007669"/>
    <property type="project" value="UniProtKB-SubCell"/>
</dbReference>
<proteinExistence type="predicted"/>
<keyword evidence="9" id="KW-1185">Reference proteome</keyword>
<keyword evidence="2" id="KW-0805">Transcription regulation</keyword>
<comment type="caution">
    <text evidence="8">The sequence shown here is derived from an EMBL/GenBank/DDBJ whole genome shotgun (WGS) entry which is preliminary data.</text>
</comment>
<dbReference type="PANTHER" id="PTHR33124:SF12">
    <property type="entry name" value="TRANSCRIPTION FACTOR BHLH148"/>
    <property type="match status" value="1"/>
</dbReference>
<feature type="transmembrane region" description="Helical" evidence="6">
    <location>
        <begin position="27"/>
        <end position="46"/>
    </location>
</feature>
<comment type="subcellular location">
    <subcellularLocation>
        <location evidence="1">Nucleus</location>
    </subcellularLocation>
</comment>
<feature type="transmembrane region" description="Helical" evidence="6">
    <location>
        <begin position="52"/>
        <end position="75"/>
    </location>
</feature>
<evidence type="ECO:0000256" key="5">
    <source>
        <dbReference type="SAM" id="MobiDB-lite"/>
    </source>
</evidence>
<evidence type="ECO:0000256" key="3">
    <source>
        <dbReference type="ARBA" id="ARBA00023163"/>
    </source>
</evidence>
<evidence type="ECO:0000313" key="8">
    <source>
        <dbReference type="EMBL" id="CAI0381708.1"/>
    </source>
</evidence>
<organism evidence="8 9">
    <name type="scientific">Linum tenue</name>
    <dbReference type="NCBI Taxonomy" id="586396"/>
    <lineage>
        <taxon>Eukaryota</taxon>
        <taxon>Viridiplantae</taxon>
        <taxon>Streptophyta</taxon>
        <taxon>Embryophyta</taxon>
        <taxon>Tracheophyta</taxon>
        <taxon>Spermatophyta</taxon>
        <taxon>Magnoliopsida</taxon>
        <taxon>eudicotyledons</taxon>
        <taxon>Gunneridae</taxon>
        <taxon>Pentapetalae</taxon>
        <taxon>rosids</taxon>
        <taxon>fabids</taxon>
        <taxon>Malpighiales</taxon>
        <taxon>Linaceae</taxon>
        <taxon>Linum</taxon>
    </lineage>
</organism>
<dbReference type="InterPro" id="IPR044549">
    <property type="entry name" value="bHLH_AtIBH1-like"/>
</dbReference>
<dbReference type="EMBL" id="CAMGYJ010000002">
    <property type="protein sequence ID" value="CAI0381708.1"/>
    <property type="molecule type" value="Genomic_DNA"/>
</dbReference>
<evidence type="ECO:0000259" key="7">
    <source>
        <dbReference type="Pfam" id="PF26576"/>
    </source>
</evidence>
<dbReference type="CDD" id="cd11444">
    <property type="entry name" value="bHLH_AtIBH1_like"/>
    <property type="match status" value="1"/>
</dbReference>
<evidence type="ECO:0000256" key="1">
    <source>
        <dbReference type="ARBA" id="ARBA00004123"/>
    </source>
</evidence>
<evidence type="ECO:0000256" key="4">
    <source>
        <dbReference type="ARBA" id="ARBA00023242"/>
    </source>
</evidence>
<keyword evidence="6" id="KW-0812">Transmembrane</keyword>
<keyword evidence="6" id="KW-1133">Transmembrane helix</keyword>
<keyword evidence="6" id="KW-0472">Membrane</keyword>
<feature type="region of interest" description="Disordered" evidence="5">
    <location>
        <begin position="104"/>
        <end position="147"/>
    </location>
</feature>
<dbReference type="InterPro" id="IPR044660">
    <property type="entry name" value="IBH1-like"/>
</dbReference>
<protein>
    <recommendedName>
        <fullName evidence="7">IBH1-like N-terminal domain-containing protein</fullName>
    </recommendedName>
</protein>
<keyword evidence="3" id="KW-0804">Transcription</keyword>
<dbReference type="PANTHER" id="PTHR33124">
    <property type="entry name" value="TRANSCRIPTION FACTOR IBH1-LIKE 1"/>
    <property type="match status" value="1"/>
</dbReference>
<feature type="domain" description="IBH1-like N-terminal" evidence="7">
    <location>
        <begin position="156"/>
        <end position="215"/>
    </location>
</feature>
<dbReference type="Proteomes" id="UP001154282">
    <property type="component" value="Unassembled WGS sequence"/>
</dbReference>
<accession>A0AAV0HAB6</accession>